<evidence type="ECO:0000313" key="2">
    <source>
        <dbReference type="Proteomes" id="UP001164187"/>
    </source>
</evidence>
<name>A0ABY7JMY1_9FIRM</name>
<dbReference type="EMBL" id="CP114052">
    <property type="protein sequence ID" value="WAW14725.1"/>
    <property type="molecule type" value="Genomic_DNA"/>
</dbReference>
<dbReference type="RefSeq" id="WP_269311422.1">
    <property type="nucleotide sequence ID" value="NZ_CP114052.1"/>
</dbReference>
<reference evidence="1" key="1">
    <citation type="submission" date="2022-12" db="EMBL/GenBank/DDBJ databases">
        <title>Peptostreptococcus.</title>
        <authorList>
            <person name="Lee S.H."/>
        </authorList>
    </citation>
    <scope>NUCLEOTIDE SEQUENCE</scope>
    <source>
        <strain evidence="1">CBA3647</strain>
    </source>
</reference>
<keyword evidence="2" id="KW-1185">Reference proteome</keyword>
<dbReference type="Proteomes" id="UP001164187">
    <property type="component" value="Chromosome"/>
</dbReference>
<organism evidence="1 2">
    <name type="scientific">Peptostreptococcus equinus</name>
    <dbReference type="NCBI Taxonomy" id="3003601"/>
    <lineage>
        <taxon>Bacteria</taxon>
        <taxon>Bacillati</taxon>
        <taxon>Bacillota</taxon>
        <taxon>Clostridia</taxon>
        <taxon>Peptostreptococcales</taxon>
        <taxon>Peptostreptococcaceae</taxon>
        <taxon>Peptostreptococcus</taxon>
    </lineage>
</organism>
<accession>A0ABY7JMY1</accession>
<proteinExistence type="predicted"/>
<protein>
    <submittedName>
        <fullName evidence="1">Uncharacterized protein</fullName>
    </submittedName>
</protein>
<evidence type="ECO:0000313" key="1">
    <source>
        <dbReference type="EMBL" id="WAW14725.1"/>
    </source>
</evidence>
<sequence length="197" mass="22165">MGLGSIFKKLKTEKTNEEYPATLHLNARIMPMFRSDLEDSIDNLLQKNSLGFVLPGGSKLSEDGEINGCDINLIIYSIDVENIKNIIDLIYPFGVPKGSKFSVGGQDISIGYLEGMAIYINGSDLSDEVYKNNDINEVIEKFNALLEDKGGLFGHQRLEKYTGLYYYGNSYEEMKACIENVIEKYSICEKCKIERIS</sequence>
<gene>
    <name evidence="1" type="ORF">O0R46_09090</name>
</gene>